<protein>
    <recommendedName>
        <fullName evidence="3">Peptidoglycan binding domain-containing protein</fullName>
    </recommendedName>
</protein>
<dbReference type="Proteomes" id="UP000257144">
    <property type="component" value="Unassembled WGS sequence"/>
</dbReference>
<dbReference type="Pfam" id="PF04294">
    <property type="entry name" value="VanW"/>
    <property type="match status" value="1"/>
</dbReference>
<dbReference type="InterPro" id="IPR052913">
    <property type="entry name" value="Glycopeptide_resist_protein"/>
</dbReference>
<dbReference type="OrthoDB" id="9813301at2"/>
<organism evidence="1 2">
    <name type="scientific">Neobacillus piezotolerans</name>
    <dbReference type="NCBI Taxonomy" id="2259171"/>
    <lineage>
        <taxon>Bacteria</taxon>
        <taxon>Bacillati</taxon>
        <taxon>Bacillota</taxon>
        <taxon>Bacilli</taxon>
        <taxon>Bacillales</taxon>
        <taxon>Bacillaceae</taxon>
        <taxon>Neobacillus</taxon>
    </lineage>
</organism>
<evidence type="ECO:0000313" key="2">
    <source>
        <dbReference type="Proteomes" id="UP000257144"/>
    </source>
</evidence>
<dbReference type="InterPro" id="IPR007391">
    <property type="entry name" value="Vancomycin_resist_VanW"/>
</dbReference>
<evidence type="ECO:0008006" key="3">
    <source>
        <dbReference type="Google" id="ProtNLM"/>
    </source>
</evidence>
<comment type="caution">
    <text evidence="1">The sequence shown here is derived from an EMBL/GenBank/DDBJ whole genome shotgun (WGS) entry which is preliminary data.</text>
</comment>
<reference evidence="1 2" key="1">
    <citation type="submission" date="2018-07" db="EMBL/GenBank/DDBJ databases">
        <title>Bacillus sp. YLB-04 draft genome sequence.</title>
        <authorList>
            <person name="Yu L."/>
            <person name="Tang X."/>
        </authorList>
    </citation>
    <scope>NUCLEOTIDE SEQUENCE [LARGE SCALE GENOMIC DNA]</scope>
    <source>
        <strain evidence="1 2">YLB-04</strain>
    </source>
</reference>
<name>A0A3D8GXM7_9BACI</name>
<evidence type="ECO:0000313" key="1">
    <source>
        <dbReference type="EMBL" id="RDU38816.1"/>
    </source>
</evidence>
<dbReference type="AlphaFoldDB" id="A0A3D8GXM7"/>
<dbReference type="PANTHER" id="PTHR35788">
    <property type="entry name" value="EXPORTED PROTEIN-RELATED"/>
    <property type="match status" value="1"/>
</dbReference>
<dbReference type="EMBL" id="QNQT01000001">
    <property type="protein sequence ID" value="RDU38816.1"/>
    <property type="molecule type" value="Genomic_DNA"/>
</dbReference>
<sequence length="307" mass="33593">MMRHFILSAIITLLPFDGHTLSIESGGQLLAAIPRADITLLPVPGSTFPNPDKISHLLDSLSKEVQRLPENAKIGASGAIVAEKSGVELDRKKMEEALLSFFYTGAPLKAEVPTRIIYPDVDSELLDHIRSRLIGRYTTFFNGGNKERSHNIKLATETLNGKVVFPGETFSFNKAIGKRTAKRGYMKAPVIVRGELSEGIGGGICQVSSTLFNAADNAGMSIVQRYSHTKAVTYVPSGRDATVSWYGPDFVFKNPYSQPVLIRAHAYGSQLSVTLYSAPNIEFRPRSIPGAPAILPEETTFMHRTDK</sequence>
<dbReference type="PANTHER" id="PTHR35788:SF1">
    <property type="entry name" value="EXPORTED PROTEIN"/>
    <property type="match status" value="1"/>
</dbReference>
<proteinExistence type="predicted"/>
<accession>A0A3D8GXM7</accession>
<keyword evidence="2" id="KW-1185">Reference proteome</keyword>
<gene>
    <name evidence="1" type="ORF">DRW41_04455</name>
</gene>